<dbReference type="Proteomes" id="UP000663829">
    <property type="component" value="Unassembled WGS sequence"/>
</dbReference>
<feature type="domain" description="LamG-like jellyroll fold" evidence="4">
    <location>
        <begin position="194"/>
        <end position="327"/>
    </location>
</feature>
<dbReference type="Pfam" id="PF13385">
    <property type="entry name" value="Laminin_G_3"/>
    <property type="match status" value="2"/>
</dbReference>
<accession>A0A815F0Z5</accession>
<keyword evidence="9" id="KW-1185">Reference proteome</keyword>
<dbReference type="InterPro" id="IPR013320">
    <property type="entry name" value="ConA-like_dom_sf"/>
</dbReference>
<evidence type="ECO:0000313" key="5">
    <source>
        <dbReference type="EMBL" id="CAF0992791.1"/>
    </source>
</evidence>
<feature type="transmembrane region" description="Helical" evidence="3">
    <location>
        <begin position="80"/>
        <end position="100"/>
    </location>
</feature>
<organism evidence="6 9">
    <name type="scientific">Didymodactylos carnosus</name>
    <dbReference type="NCBI Taxonomy" id="1234261"/>
    <lineage>
        <taxon>Eukaryota</taxon>
        <taxon>Metazoa</taxon>
        <taxon>Spiralia</taxon>
        <taxon>Gnathifera</taxon>
        <taxon>Rotifera</taxon>
        <taxon>Eurotatoria</taxon>
        <taxon>Bdelloidea</taxon>
        <taxon>Philodinida</taxon>
        <taxon>Philodinidae</taxon>
        <taxon>Didymodactylos</taxon>
    </lineage>
</organism>
<evidence type="ECO:0000256" key="3">
    <source>
        <dbReference type="SAM" id="Phobius"/>
    </source>
</evidence>
<reference evidence="6" key="1">
    <citation type="submission" date="2021-02" db="EMBL/GenBank/DDBJ databases">
        <authorList>
            <person name="Nowell W R."/>
        </authorList>
    </citation>
    <scope>NUCLEOTIDE SEQUENCE</scope>
</reference>
<keyword evidence="3" id="KW-1133">Transmembrane helix</keyword>
<proteinExistence type="predicted"/>
<sequence>MLTAVRQLNVSKLPEITRVRMIPDGIPPSPPSSGKLLPSSRGIQTPTKIKLNLHNVKQIPVKHPNKLLTFWSKLPLKHKILIGIGLFMVICAIAIIPPVVVATSRIITSTTAPTTTTYACASTTCLKSLTSFHASTIAFWLFDSTFNDVNNIYTGFGYGSPSYSSTYAYLGQAIYLTGSSYVYVSTQFMNLTYQSFTIEGWIYLASVTSERGIFGQCASSTTTNQCLDLSVKSGHLHMGFQNDDISGATLLVTSKWYHVAFVYDSSSLQQTIYLNGVLDGTTAGSGTSSGPYLGTSGSTTIGLTVSSNYFSGYIDHLIVTSGAKTACQILNDATLTAYYPFDSGSYYDYGINYQNGNGNQLTSVTGRVNQGILFSATTSYFQTQGFTATAGYAASQPFTIALWVKPTSVVGGTLVHISTAAAGTTSGTYNACFDLLGLTSGGYLIAQIFTTTSCCYSSSTTAITGPLLSVNVWTHIVVSYSSSNGLKLYINSTLNSFSSSSLASFPTSVYTTQPYVTIGNASPSGTAPSCITSTSSPGVFLGIIDELYIYSRELTTTEICALANP</sequence>
<keyword evidence="3" id="KW-0812">Transmembrane</keyword>
<evidence type="ECO:0000313" key="6">
    <source>
        <dbReference type="EMBL" id="CAF1319508.1"/>
    </source>
</evidence>
<dbReference type="Proteomes" id="UP000677228">
    <property type="component" value="Unassembled WGS sequence"/>
</dbReference>
<dbReference type="EMBL" id="CAJNOQ010013333">
    <property type="protein sequence ID" value="CAF1319508.1"/>
    <property type="molecule type" value="Genomic_DNA"/>
</dbReference>
<protein>
    <recommendedName>
        <fullName evidence="4">LamG-like jellyroll fold domain-containing protein</fullName>
    </recommendedName>
</protein>
<gene>
    <name evidence="6" type="ORF">GPM918_LOCUS29404</name>
    <name evidence="5" type="ORF">OVA965_LOCUS14160</name>
    <name evidence="8" type="ORF">SRO942_LOCUS29980</name>
    <name evidence="7" type="ORF">TMI583_LOCUS14163</name>
</gene>
<dbReference type="InterPro" id="IPR006558">
    <property type="entry name" value="LamG-like"/>
</dbReference>
<dbReference type="Proteomes" id="UP000681722">
    <property type="component" value="Unassembled WGS sequence"/>
</dbReference>
<dbReference type="Proteomes" id="UP000682733">
    <property type="component" value="Unassembled WGS sequence"/>
</dbReference>
<evidence type="ECO:0000256" key="1">
    <source>
        <dbReference type="ARBA" id="ARBA00022729"/>
    </source>
</evidence>
<evidence type="ECO:0000313" key="9">
    <source>
        <dbReference type="Proteomes" id="UP000663829"/>
    </source>
</evidence>
<keyword evidence="1" id="KW-0732">Signal</keyword>
<dbReference type="EMBL" id="CAJOBC010046883">
    <property type="protein sequence ID" value="CAF4164117.1"/>
    <property type="molecule type" value="Genomic_DNA"/>
</dbReference>
<dbReference type="SMART" id="SM00560">
    <property type="entry name" value="LamGL"/>
    <property type="match status" value="1"/>
</dbReference>
<evidence type="ECO:0000313" key="8">
    <source>
        <dbReference type="EMBL" id="CAF4164117.1"/>
    </source>
</evidence>
<evidence type="ECO:0000313" key="7">
    <source>
        <dbReference type="EMBL" id="CAF3762734.1"/>
    </source>
</evidence>
<dbReference type="Gene3D" id="2.60.120.200">
    <property type="match status" value="2"/>
</dbReference>
<dbReference type="EMBL" id="CAJNOK010006077">
    <property type="protein sequence ID" value="CAF0992791.1"/>
    <property type="molecule type" value="Genomic_DNA"/>
</dbReference>
<keyword evidence="2" id="KW-1015">Disulfide bond</keyword>
<dbReference type="SUPFAM" id="SSF49899">
    <property type="entry name" value="Concanavalin A-like lectins/glucanases"/>
    <property type="match status" value="2"/>
</dbReference>
<evidence type="ECO:0000256" key="2">
    <source>
        <dbReference type="ARBA" id="ARBA00023157"/>
    </source>
</evidence>
<name>A0A815F0Z5_9BILA</name>
<dbReference type="OrthoDB" id="10051468at2759"/>
<dbReference type="AlphaFoldDB" id="A0A815F0Z5"/>
<dbReference type="EMBL" id="CAJOBA010006084">
    <property type="protein sequence ID" value="CAF3762734.1"/>
    <property type="molecule type" value="Genomic_DNA"/>
</dbReference>
<keyword evidence="3" id="KW-0472">Membrane</keyword>
<evidence type="ECO:0000259" key="4">
    <source>
        <dbReference type="SMART" id="SM00560"/>
    </source>
</evidence>
<comment type="caution">
    <text evidence="6">The sequence shown here is derived from an EMBL/GenBank/DDBJ whole genome shotgun (WGS) entry which is preliminary data.</text>
</comment>